<dbReference type="PANTHER" id="PTHR41523">
    <property type="entry name" value="TWO-COMPONENT SYSTEM SENSOR PROTEIN"/>
    <property type="match status" value="1"/>
</dbReference>
<dbReference type="Gene3D" id="2.130.10.10">
    <property type="entry name" value="YVTN repeat-like/Quinoprotein amine dehydrogenase"/>
    <property type="match status" value="3"/>
</dbReference>
<gene>
    <name evidence="11" type="ORF">GCM10023188_23570</name>
</gene>
<dbReference type="Pfam" id="PF07568">
    <property type="entry name" value="HisKA_2"/>
    <property type="match status" value="1"/>
</dbReference>
<organism evidence="11 12">
    <name type="scientific">Pontibacter saemangeumensis</name>
    <dbReference type="NCBI Taxonomy" id="1084525"/>
    <lineage>
        <taxon>Bacteria</taxon>
        <taxon>Pseudomonadati</taxon>
        <taxon>Bacteroidota</taxon>
        <taxon>Cytophagia</taxon>
        <taxon>Cytophagales</taxon>
        <taxon>Hymenobacteraceae</taxon>
        <taxon>Pontibacter</taxon>
    </lineage>
</organism>
<keyword evidence="12" id="KW-1185">Reference proteome</keyword>
<feature type="chain" id="PRO_5045785530" description="histidine kinase" evidence="9">
    <location>
        <begin position="22"/>
        <end position="991"/>
    </location>
</feature>
<keyword evidence="6" id="KW-0418">Kinase</keyword>
<feature type="domain" description="Histidine kinase" evidence="10">
    <location>
        <begin position="797"/>
        <end position="991"/>
    </location>
</feature>
<proteinExistence type="predicted"/>
<dbReference type="InterPro" id="IPR005467">
    <property type="entry name" value="His_kinase_dom"/>
</dbReference>
<evidence type="ECO:0000256" key="4">
    <source>
        <dbReference type="ARBA" id="ARBA00022679"/>
    </source>
</evidence>
<dbReference type="Proteomes" id="UP001500552">
    <property type="component" value="Unassembled WGS sequence"/>
</dbReference>
<keyword evidence="4" id="KW-0808">Transferase</keyword>
<dbReference type="SMART" id="SM00387">
    <property type="entry name" value="HATPase_c"/>
    <property type="match status" value="1"/>
</dbReference>
<evidence type="ECO:0000313" key="12">
    <source>
        <dbReference type="Proteomes" id="UP001500552"/>
    </source>
</evidence>
<protein>
    <recommendedName>
        <fullName evidence="2">histidine kinase</fullName>
        <ecNumber evidence="2">2.7.13.3</ecNumber>
    </recommendedName>
</protein>
<evidence type="ECO:0000256" key="8">
    <source>
        <dbReference type="SAM" id="Phobius"/>
    </source>
</evidence>
<keyword evidence="8" id="KW-0812">Transmembrane</keyword>
<reference evidence="12" key="1">
    <citation type="journal article" date="2019" name="Int. J. Syst. Evol. Microbiol.">
        <title>The Global Catalogue of Microorganisms (GCM) 10K type strain sequencing project: providing services to taxonomists for standard genome sequencing and annotation.</title>
        <authorList>
            <consortium name="The Broad Institute Genomics Platform"/>
            <consortium name="The Broad Institute Genome Sequencing Center for Infectious Disease"/>
            <person name="Wu L."/>
            <person name="Ma J."/>
        </authorList>
    </citation>
    <scope>NUCLEOTIDE SEQUENCE [LARGE SCALE GENOMIC DNA]</scope>
    <source>
        <strain evidence="12">JCM 17926</strain>
    </source>
</reference>
<keyword evidence="9" id="KW-0732">Signal</keyword>
<feature type="signal peptide" evidence="9">
    <location>
        <begin position="1"/>
        <end position="21"/>
    </location>
</feature>
<dbReference type="Gene3D" id="2.60.40.10">
    <property type="entry name" value="Immunoglobulins"/>
    <property type="match status" value="1"/>
</dbReference>
<dbReference type="InterPro" id="IPR013783">
    <property type="entry name" value="Ig-like_fold"/>
</dbReference>
<sequence>MYLVRCLLLLCLLFAARFTQAQQYNFRSWTLEQGLPQSQITAILQDHQGFLWLGTRGGLSRFDGINFHTYTEQDGLPSHNISTLFQDSQGRLWIGTADAGVVLYNGSSFQQVGAKQGLPAGPVNAISEDSLGRMWLATSQGAYFGTAGAFELYAALPKEAYTAIRHTADGALWAGTRENGLYKVAGAQASRFTIYNSALPGNSITALSIGPDGTLWIGTDMGPAKIQEGALDAPTLPRVVSTPAVSGFTHDRHGNVWVGLVRNGLLKYDGKRYTHITRRHGLRTPRISSLASDTEGNIWIGTNGYGLQQYKSPWFVHYFDFGDMSEPRITALACDSSGTMWMGTDEGKLASMRRNRPDWRTNTPWPEGTTLYGIYPKNRKETWVSSSNGAWLLRPDTVLHFTVAAGLPSSEVFQATADTAGTMWFATAGGLAYFRDSVFVPVASPTGIPFKTNCVFRDSKNRIWVGTEESIYKVEGQELIPPPGLQGISFTEVNSITEDKLGNLYFAGFNQGILMLGSNGARLFAAKDGLPTVAINTLFADRHDNLWVATSRNLLKIRLPQLRRNGKLNYRTYASQNGFRGLEVCDNAMAQSPDGTMWFGTTKGLTQYLPKMDRRNATYPKVMLTEVMLYSKPTDWNALGYTTDSVTGLPTNLRLPYTQNYLSFDFHAICLSGPEQVRYRYRLVGFDEQWSPPVEQSFTTYANLSPGTYTFELLARNNDGFWAAEPVVYTFSIVPPIWRREWFIGVLLLVIAGSVLSVVRLRERSLVKMNSLLEMRVSHRTRLLERKNREKEMLLQEIHHRVKNNLQIVISMLNLQARHVQDPQAAEVMQAIRSRVRSMSILHERLYQHAELDCIDLEEYFEEICESLYAAYGVSTRRIALELHMPQIKVNIDSAITLGLIVNELVSNSLKYAFPDGRTGVLRIELAQHDAAQYTLTVSDNGQGMPIRFDPHTSKSFGLKLVTSLSRKLQGDIKFINNNGTKSILYFVLAP</sequence>
<evidence type="ECO:0000256" key="7">
    <source>
        <dbReference type="ARBA" id="ARBA00022840"/>
    </source>
</evidence>
<keyword evidence="7" id="KW-0067">ATP-binding</keyword>
<dbReference type="InterPro" id="IPR011495">
    <property type="entry name" value="Sig_transdc_His_kin_sub2_dim/P"/>
</dbReference>
<dbReference type="Pfam" id="PF07495">
    <property type="entry name" value="Y_Y_Y"/>
    <property type="match status" value="1"/>
</dbReference>
<keyword evidence="8" id="KW-1133">Transmembrane helix</keyword>
<dbReference type="InterPro" id="IPR036890">
    <property type="entry name" value="HATPase_C_sf"/>
</dbReference>
<dbReference type="PROSITE" id="PS50109">
    <property type="entry name" value="HIS_KIN"/>
    <property type="match status" value="1"/>
</dbReference>
<dbReference type="SUPFAM" id="SSF63829">
    <property type="entry name" value="Calcium-dependent phosphotriesterase"/>
    <property type="match status" value="3"/>
</dbReference>
<dbReference type="InterPro" id="IPR011123">
    <property type="entry name" value="Y_Y_Y"/>
</dbReference>
<evidence type="ECO:0000256" key="2">
    <source>
        <dbReference type="ARBA" id="ARBA00012438"/>
    </source>
</evidence>
<dbReference type="Pfam" id="PF07494">
    <property type="entry name" value="Reg_prop"/>
    <property type="match status" value="6"/>
</dbReference>
<comment type="catalytic activity">
    <reaction evidence="1">
        <text>ATP + protein L-histidine = ADP + protein N-phospho-L-histidine.</text>
        <dbReference type="EC" id="2.7.13.3"/>
    </reaction>
</comment>
<evidence type="ECO:0000256" key="5">
    <source>
        <dbReference type="ARBA" id="ARBA00022741"/>
    </source>
</evidence>
<dbReference type="Gene3D" id="3.30.565.10">
    <property type="entry name" value="Histidine kinase-like ATPase, C-terminal domain"/>
    <property type="match status" value="1"/>
</dbReference>
<evidence type="ECO:0000256" key="3">
    <source>
        <dbReference type="ARBA" id="ARBA00022553"/>
    </source>
</evidence>
<feature type="transmembrane region" description="Helical" evidence="8">
    <location>
        <begin position="742"/>
        <end position="761"/>
    </location>
</feature>
<keyword evidence="3" id="KW-0597">Phosphoprotein</keyword>
<evidence type="ECO:0000259" key="10">
    <source>
        <dbReference type="PROSITE" id="PS50109"/>
    </source>
</evidence>
<dbReference type="InterPro" id="IPR015943">
    <property type="entry name" value="WD40/YVTN_repeat-like_dom_sf"/>
</dbReference>
<comment type="caution">
    <text evidence="11">The sequence shown here is derived from an EMBL/GenBank/DDBJ whole genome shotgun (WGS) entry which is preliminary data.</text>
</comment>
<dbReference type="InterPro" id="IPR003594">
    <property type="entry name" value="HATPase_dom"/>
</dbReference>
<dbReference type="SUPFAM" id="SSF55874">
    <property type="entry name" value="ATPase domain of HSP90 chaperone/DNA topoisomerase II/histidine kinase"/>
    <property type="match status" value="1"/>
</dbReference>
<evidence type="ECO:0000256" key="6">
    <source>
        <dbReference type="ARBA" id="ARBA00022777"/>
    </source>
</evidence>
<dbReference type="Gene3D" id="3.30.450.20">
    <property type="entry name" value="PAS domain"/>
    <property type="match status" value="1"/>
</dbReference>
<evidence type="ECO:0000313" key="11">
    <source>
        <dbReference type="EMBL" id="GAA4433687.1"/>
    </source>
</evidence>
<dbReference type="InterPro" id="IPR011110">
    <property type="entry name" value="Reg_prop"/>
</dbReference>
<accession>A0ABP8LRD1</accession>
<keyword evidence="5" id="KW-0547">Nucleotide-binding</keyword>
<evidence type="ECO:0000256" key="1">
    <source>
        <dbReference type="ARBA" id="ARBA00000085"/>
    </source>
</evidence>
<dbReference type="PANTHER" id="PTHR41523:SF8">
    <property type="entry name" value="ETHYLENE RESPONSE SENSOR PROTEIN"/>
    <property type="match status" value="1"/>
</dbReference>
<dbReference type="EC" id="2.7.13.3" evidence="2"/>
<dbReference type="EMBL" id="BAABHC010000014">
    <property type="protein sequence ID" value="GAA4433687.1"/>
    <property type="molecule type" value="Genomic_DNA"/>
</dbReference>
<dbReference type="Pfam" id="PF02518">
    <property type="entry name" value="HATPase_c"/>
    <property type="match status" value="1"/>
</dbReference>
<evidence type="ECO:0000256" key="9">
    <source>
        <dbReference type="SAM" id="SignalP"/>
    </source>
</evidence>
<name>A0ABP8LRD1_9BACT</name>
<keyword evidence="8" id="KW-0472">Membrane</keyword>